<keyword evidence="9" id="KW-1185">Reference proteome</keyword>
<name>A0AAQ3LE60_9BACT</name>
<evidence type="ECO:0000256" key="4">
    <source>
        <dbReference type="ARBA" id="ARBA00022643"/>
    </source>
</evidence>
<dbReference type="Pfam" id="PF01180">
    <property type="entry name" value="DHO_dh"/>
    <property type="match status" value="1"/>
</dbReference>
<keyword evidence="5" id="KW-0665">Pyrimidine biosynthesis</keyword>
<dbReference type="Gene3D" id="3.20.20.70">
    <property type="entry name" value="Aldolase class I"/>
    <property type="match status" value="1"/>
</dbReference>
<evidence type="ECO:0000256" key="5">
    <source>
        <dbReference type="ARBA" id="ARBA00022975"/>
    </source>
</evidence>
<dbReference type="InterPro" id="IPR005720">
    <property type="entry name" value="Dihydroorotate_DH_cat"/>
</dbReference>
<gene>
    <name evidence="8" type="ORF">RZN69_07820</name>
</gene>
<feature type="domain" description="Dihydroorotate dehydrogenase catalytic" evidence="7">
    <location>
        <begin position="88"/>
        <end position="291"/>
    </location>
</feature>
<comment type="pathway">
    <text evidence="2">Pyrimidine metabolism; UMP biosynthesis via de novo pathway.</text>
</comment>
<dbReference type="GO" id="GO:0006222">
    <property type="term" value="P:UMP biosynthetic process"/>
    <property type="evidence" value="ECO:0007669"/>
    <property type="project" value="InterPro"/>
</dbReference>
<dbReference type="GO" id="GO:0005737">
    <property type="term" value="C:cytoplasm"/>
    <property type="evidence" value="ECO:0007669"/>
    <property type="project" value="InterPro"/>
</dbReference>
<protein>
    <submittedName>
        <fullName evidence="8">Dihydroorotate dehydrogenase-like protein</fullName>
    </submittedName>
</protein>
<proteinExistence type="predicted"/>
<dbReference type="RefSeq" id="WP_317835532.1">
    <property type="nucleotide sequence ID" value="NZ_CP136920.1"/>
</dbReference>
<dbReference type="PANTHER" id="PTHR48109">
    <property type="entry name" value="DIHYDROOROTATE DEHYDROGENASE (QUINONE), MITOCHONDRIAL-RELATED"/>
    <property type="match status" value="1"/>
</dbReference>
<evidence type="ECO:0000256" key="3">
    <source>
        <dbReference type="ARBA" id="ARBA00022630"/>
    </source>
</evidence>
<dbReference type="GO" id="GO:0006207">
    <property type="term" value="P:'de novo' pyrimidine nucleobase biosynthetic process"/>
    <property type="evidence" value="ECO:0007669"/>
    <property type="project" value="TreeGrafter"/>
</dbReference>
<dbReference type="PANTHER" id="PTHR48109:SF3">
    <property type="entry name" value="SLL0744 PROTEIN"/>
    <property type="match status" value="1"/>
</dbReference>
<dbReference type="AlphaFoldDB" id="A0AAQ3LE60"/>
<dbReference type="InterPro" id="IPR013785">
    <property type="entry name" value="Aldolase_TIM"/>
</dbReference>
<dbReference type="InterPro" id="IPR050074">
    <property type="entry name" value="DHO_dehydrogenase"/>
</dbReference>
<sequence length="340" mass="38376">MNLKTNYLGLELPHPFIIGASPLGSTLDRVRRAEDAGAAAITVHSLFEEQIQHHENGLHVHVHTYEESFSEARTYFPQTVVGDHYGPEEYLEHLRNAKEAVDIPIIGSLNGTHLGSWTQYATLFSEIGVDAMELNLYYQPNTDEETATEIEKRFTTIVSHVRSAVEIPIAVKLSPFFSSLPNFVRQLEKAGANGVVLFNRFYQPDIDLDELETKPTLKLSDSNELLLRLRWLAILFGRYDWLSLACTGGVHTRDDALKAIMAGADCIQLVSVLLQHGVERIRPLLEGITDWMEENEYESLEQMKGSMSYHNSPNPEAIERANYLQILKSWEPNGKVVIDT</sequence>
<keyword evidence="3" id="KW-0285">Flavoprotein</keyword>
<evidence type="ECO:0000256" key="2">
    <source>
        <dbReference type="ARBA" id="ARBA00004725"/>
    </source>
</evidence>
<dbReference type="EMBL" id="CP136920">
    <property type="protein sequence ID" value="WOO42997.1"/>
    <property type="molecule type" value="Genomic_DNA"/>
</dbReference>
<keyword evidence="4" id="KW-0288">FMN</keyword>
<evidence type="ECO:0000256" key="6">
    <source>
        <dbReference type="ARBA" id="ARBA00023002"/>
    </source>
</evidence>
<dbReference type="InterPro" id="IPR012135">
    <property type="entry name" value="Dihydroorotate_DH_1_2"/>
</dbReference>
<evidence type="ECO:0000313" key="9">
    <source>
        <dbReference type="Proteomes" id="UP001304300"/>
    </source>
</evidence>
<dbReference type="NCBIfam" id="NF005741">
    <property type="entry name" value="PRK07565.1"/>
    <property type="match status" value="1"/>
</dbReference>
<dbReference type="Proteomes" id="UP001304300">
    <property type="component" value="Chromosome"/>
</dbReference>
<comment type="cofactor">
    <cofactor evidence="1">
        <name>FMN</name>
        <dbReference type="ChEBI" id="CHEBI:58210"/>
    </cofactor>
</comment>
<dbReference type="SUPFAM" id="SSF51395">
    <property type="entry name" value="FMN-linked oxidoreductases"/>
    <property type="match status" value="1"/>
</dbReference>
<evidence type="ECO:0000256" key="1">
    <source>
        <dbReference type="ARBA" id="ARBA00001917"/>
    </source>
</evidence>
<dbReference type="CDD" id="cd04739">
    <property type="entry name" value="DHOD_like"/>
    <property type="match status" value="1"/>
</dbReference>
<evidence type="ECO:0000313" key="8">
    <source>
        <dbReference type="EMBL" id="WOO42997.1"/>
    </source>
</evidence>
<dbReference type="GO" id="GO:0004152">
    <property type="term" value="F:dihydroorotate dehydrogenase activity"/>
    <property type="evidence" value="ECO:0007669"/>
    <property type="project" value="InterPro"/>
</dbReference>
<reference evidence="8 9" key="1">
    <citation type="submission" date="2023-10" db="EMBL/GenBank/DDBJ databases">
        <title>Rubellicoccus peritrichatus gen. nov., sp. nov., isolated from an algae of coral reef tank.</title>
        <authorList>
            <person name="Luo J."/>
        </authorList>
    </citation>
    <scope>NUCLEOTIDE SEQUENCE [LARGE SCALE GENOMIC DNA]</scope>
    <source>
        <strain evidence="8 9">CR14</strain>
    </source>
</reference>
<organism evidence="8 9">
    <name type="scientific">Rubellicoccus peritrichatus</name>
    <dbReference type="NCBI Taxonomy" id="3080537"/>
    <lineage>
        <taxon>Bacteria</taxon>
        <taxon>Pseudomonadati</taxon>
        <taxon>Verrucomicrobiota</taxon>
        <taxon>Opitutia</taxon>
        <taxon>Puniceicoccales</taxon>
        <taxon>Cerasicoccaceae</taxon>
        <taxon>Rubellicoccus</taxon>
    </lineage>
</organism>
<dbReference type="KEGG" id="puo:RZN69_07820"/>
<evidence type="ECO:0000259" key="7">
    <source>
        <dbReference type="Pfam" id="PF01180"/>
    </source>
</evidence>
<dbReference type="PIRSF" id="PIRSF000164">
    <property type="entry name" value="DHO_oxidase"/>
    <property type="match status" value="1"/>
</dbReference>
<accession>A0AAQ3LE60</accession>
<keyword evidence="6" id="KW-0560">Oxidoreductase</keyword>